<comment type="caution">
    <text evidence="1">The sequence shown here is derived from an EMBL/GenBank/DDBJ whole genome shotgun (WGS) entry which is preliminary data.</text>
</comment>
<dbReference type="EMBL" id="PVTD01000010">
    <property type="protein sequence ID" value="PRY21253.1"/>
    <property type="molecule type" value="Genomic_DNA"/>
</dbReference>
<sequence length="57" mass="6591">MVSELSRSSPDFYYRPTTEIALELMNYIADGADLNVEERTLLGRLNRRDIQVLLSMN</sequence>
<reference evidence="1 2" key="1">
    <citation type="submission" date="2018-03" db="EMBL/GenBank/DDBJ databases">
        <title>Genomic Encyclopedia of Archaeal and Bacterial Type Strains, Phase II (KMG-II): from individual species to whole genera.</title>
        <authorList>
            <person name="Goeker M."/>
        </authorList>
    </citation>
    <scope>NUCLEOTIDE SEQUENCE [LARGE SCALE GENOMIC DNA]</scope>
    <source>
        <strain evidence="1 2">DSM 29328</strain>
    </source>
</reference>
<accession>A0A2T0RJ95</accession>
<protein>
    <submittedName>
        <fullName evidence="1">Uncharacterized protein</fullName>
    </submittedName>
</protein>
<name>A0A2T0RJ95_9RHOB</name>
<dbReference type="Proteomes" id="UP000239480">
    <property type="component" value="Unassembled WGS sequence"/>
</dbReference>
<gene>
    <name evidence="1" type="ORF">CLV78_110128</name>
</gene>
<proteinExistence type="predicted"/>
<organism evidence="1 2">
    <name type="scientific">Aliiruegeria haliotis</name>
    <dbReference type="NCBI Taxonomy" id="1280846"/>
    <lineage>
        <taxon>Bacteria</taxon>
        <taxon>Pseudomonadati</taxon>
        <taxon>Pseudomonadota</taxon>
        <taxon>Alphaproteobacteria</taxon>
        <taxon>Rhodobacterales</taxon>
        <taxon>Roseobacteraceae</taxon>
        <taxon>Aliiruegeria</taxon>
    </lineage>
</organism>
<dbReference type="AlphaFoldDB" id="A0A2T0RJ95"/>
<keyword evidence="2" id="KW-1185">Reference proteome</keyword>
<evidence type="ECO:0000313" key="2">
    <source>
        <dbReference type="Proteomes" id="UP000239480"/>
    </source>
</evidence>
<evidence type="ECO:0000313" key="1">
    <source>
        <dbReference type="EMBL" id="PRY21253.1"/>
    </source>
</evidence>